<dbReference type="EMBL" id="JAODAN010000005">
    <property type="protein sequence ID" value="KAK1924261.1"/>
    <property type="molecule type" value="Genomic_DNA"/>
</dbReference>
<keyword evidence="2" id="KW-0378">Hydrolase</keyword>
<dbReference type="Proteomes" id="UP001182556">
    <property type="component" value="Unassembled WGS sequence"/>
</dbReference>
<accession>A0AAD9D2X9</accession>
<dbReference type="AlphaFoldDB" id="A0AAD9D2X9"/>
<dbReference type="SUPFAM" id="SSF53474">
    <property type="entry name" value="alpha/beta-Hydrolases"/>
    <property type="match status" value="1"/>
</dbReference>
<keyword evidence="3" id="KW-1185">Reference proteome</keyword>
<dbReference type="Gene3D" id="3.40.50.1820">
    <property type="entry name" value="alpha/beta hydrolase"/>
    <property type="match status" value="1"/>
</dbReference>
<evidence type="ECO:0000313" key="3">
    <source>
        <dbReference type="Proteomes" id="UP001182556"/>
    </source>
</evidence>
<dbReference type="Pfam" id="PF12146">
    <property type="entry name" value="Hydrolase_4"/>
    <property type="match status" value="1"/>
</dbReference>
<protein>
    <submittedName>
        <fullName evidence="2">Alpha/Beta hydrolase protein</fullName>
    </submittedName>
</protein>
<proteinExistence type="predicted"/>
<reference evidence="2" key="1">
    <citation type="submission" date="2023-02" db="EMBL/GenBank/DDBJ databases">
        <title>Identification and recombinant expression of a fungal hydrolase from Papiliotrema laurentii that hydrolyzes apple cutin and clears colloidal polyester polyurethane.</title>
        <authorList>
            <consortium name="DOE Joint Genome Institute"/>
            <person name="Roman V.A."/>
            <person name="Bojanowski C."/>
            <person name="Crable B.R."/>
            <person name="Wagner D.N."/>
            <person name="Hung C.S."/>
            <person name="Nadeau L.J."/>
            <person name="Schratz L."/>
            <person name="Haridas S."/>
            <person name="Pangilinan J."/>
            <person name="Lipzen A."/>
            <person name="Na H."/>
            <person name="Yan M."/>
            <person name="Ng V."/>
            <person name="Grigoriev I.V."/>
            <person name="Spatafora J.W."/>
            <person name="Barlow D."/>
            <person name="Biffinger J."/>
            <person name="Kelley-Loughnane N."/>
            <person name="Varaljay V.A."/>
            <person name="Crookes-Goodson W.J."/>
        </authorList>
    </citation>
    <scope>NUCLEOTIDE SEQUENCE</scope>
    <source>
        <strain evidence="2">5307AH</strain>
    </source>
</reference>
<evidence type="ECO:0000313" key="2">
    <source>
        <dbReference type="EMBL" id="KAK1924261.1"/>
    </source>
</evidence>
<comment type="caution">
    <text evidence="2">The sequence shown here is derived from an EMBL/GenBank/DDBJ whole genome shotgun (WGS) entry which is preliminary data.</text>
</comment>
<dbReference type="GO" id="GO:0016787">
    <property type="term" value="F:hydrolase activity"/>
    <property type="evidence" value="ECO:0007669"/>
    <property type="project" value="UniProtKB-KW"/>
</dbReference>
<dbReference type="InterPro" id="IPR051044">
    <property type="entry name" value="MAG_DAG_Lipase"/>
</dbReference>
<feature type="domain" description="Serine aminopeptidase S33" evidence="1">
    <location>
        <begin position="32"/>
        <end position="309"/>
    </location>
</feature>
<dbReference type="PANTHER" id="PTHR11614">
    <property type="entry name" value="PHOSPHOLIPASE-RELATED"/>
    <property type="match status" value="1"/>
</dbReference>
<evidence type="ECO:0000259" key="1">
    <source>
        <dbReference type="Pfam" id="PF12146"/>
    </source>
</evidence>
<gene>
    <name evidence="2" type="ORF">DB88DRAFT_489619</name>
</gene>
<organism evidence="2 3">
    <name type="scientific">Papiliotrema laurentii</name>
    <name type="common">Cryptococcus laurentii</name>
    <dbReference type="NCBI Taxonomy" id="5418"/>
    <lineage>
        <taxon>Eukaryota</taxon>
        <taxon>Fungi</taxon>
        <taxon>Dikarya</taxon>
        <taxon>Basidiomycota</taxon>
        <taxon>Agaricomycotina</taxon>
        <taxon>Tremellomycetes</taxon>
        <taxon>Tremellales</taxon>
        <taxon>Rhynchogastremaceae</taxon>
        <taxon>Papiliotrema</taxon>
    </lineage>
</organism>
<dbReference type="InterPro" id="IPR022742">
    <property type="entry name" value="Hydrolase_4"/>
</dbReference>
<name>A0AAD9D2X9_PAPLA</name>
<sequence length="338" mass="36858">MSSNGVKVAEEWILGPNNTPFFTTTWSPADAEPKAYLLFVHGFAEHIGRYADFIARLAAEPYNLYVLAFDQRGHGKTSMMPLTASDPQVVKWKEEGKTVKLEKNGKRRTGGWARVMPDLEWFVQHLSKPAKEAGKKLFLWGFSMGGGEVIGFVTRSQSPPSEETVKLVDGVIAGGPLIKLTTPAPGIQVHAGSIAASIGLGSFLIPTQLKYEHLSHNTAANEANKKDPLCEQVGSLRGVADMINLGGLLISSGPLEKFPQDMPLLVYHGEEDKICSPEAAKEFVDKCNAKDKTIHLFKGMYHEVHNELEPTPTDAAKLIGDWVLARAEVTTAANQAKL</sequence>
<dbReference type="InterPro" id="IPR029058">
    <property type="entry name" value="AB_hydrolase_fold"/>
</dbReference>